<dbReference type="EMBL" id="GGEC01036619">
    <property type="protein sequence ID" value="MBX17103.1"/>
    <property type="molecule type" value="Transcribed_RNA"/>
</dbReference>
<accession>A0A2P2LGM3</accession>
<protein>
    <submittedName>
        <fullName evidence="2">Uncharacterized protein</fullName>
    </submittedName>
</protein>
<sequence length="54" mass="6632">MYRINCLLMLCLVFSFYKVWERAEEFLPERFDLEGPVPNETNTDFRYLFLQDSM</sequence>
<evidence type="ECO:0000256" key="1">
    <source>
        <dbReference type="SAM" id="SignalP"/>
    </source>
</evidence>
<organism evidence="2">
    <name type="scientific">Rhizophora mucronata</name>
    <name type="common">Asiatic mangrove</name>
    <dbReference type="NCBI Taxonomy" id="61149"/>
    <lineage>
        <taxon>Eukaryota</taxon>
        <taxon>Viridiplantae</taxon>
        <taxon>Streptophyta</taxon>
        <taxon>Embryophyta</taxon>
        <taxon>Tracheophyta</taxon>
        <taxon>Spermatophyta</taxon>
        <taxon>Magnoliopsida</taxon>
        <taxon>eudicotyledons</taxon>
        <taxon>Gunneridae</taxon>
        <taxon>Pentapetalae</taxon>
        <taxon>rosids</taxon>
        <taxon>fabids</taxon>
        <taxon>Malpighiales</taxon>
        <taxon>Rhizophoraceae</taxon>
        <taxon>Rhizophora</taxon>
    </lineage>
</organism>
<feature type="signal peptide" evidence="1">
    <location>
        <begin position="1"/>
        <end position="21"/>
    </location>
</feature>
<feature type="chain" id="PRO_5015141289" evidence="1">
    <location>
        <begin position="22"/>
        <end position="54"/>
    </location>
</feature>
<reference evidence="2" key="1">
    <citation type="submission" date="2018-02" db="EMBL/GenBank/DDBJ databases">
        <title>Rhizophora mucronata_Transcriptome.</title>
        <authorList>
            <person name="Meera S.P."/>
            <person name="Sreeshan A."/>
            <person name="Augustine A."/>
        </authorList>
    </citation>
    <scope>NUCLEOTIDE SEQUENCE</scope>
    <source>
        <tissue evidence="2">Leaf</tissue>
    </source>
</reference>
<proteinExistence type="predicted"/>
<evidence type="ECO:0000313" key="2">
    <source>
        <dbReference type="EMBL" id="MBX17103.1"/>
    </source>
</evidence>
<keyword evidence="1" id="KW-0732">Signal</keyword>
<name>A0A2P2LGM3_RHIMU</name>
<dbReference type="AlphaFoldDB" id="A0A2P2LGM3"/>